<dbReference type="Proteomes" id="UP000234881">
    <property type="component" value="Unassembled WGS sequence"/>
</dbReference>
<name>A0A2N5XP25_9HYPH</name>
<dbReference type="OrthoDB" id="8480612at2"/>
<proteinExistence type="predicted"/>
<gene>
    <name evidence="3" type="ORF">C0081_15465</name>
</gene>
<comment type="caution">
    <text evidence="3">The sequence shown here is derived from an EMBL/GenBank/DDBJ whole genome shotgun (WGS) entry which is preliminary data.</text>
</comment>
<feature type="transmembrane region" description="Helical" evidence="2">
    <location>
        <begin position="150"/>
        <end position="168"/>
    </location>
</feature>
<dbReference type="EMBL" id="PKUQ01000031">
    <property type="protein sequence ID" value="PLW76291.1"/>
    <property type="molecule type" value="Genomic_DNA"/>
</dbReference>
<dbReference type="AlphaFoldDB" id="A0A2N5XP25"/>
<dbReference type="Gene3D" id="1.10.287.1490">
    <property type="match status" value="1"/>
</dbReference>
<feature type="compositionally biased region" description="Basic and acidic residues" evidence="1">
    <location>
        <begin position="78"/>
        <end position="89"/>
    </location>
</feature>
<feature type="compositionally biased region" description="Polar residues" evidence="1">
    <location>
        <begin position="60"/>
        <end position="72"/>
    </location>
</feature>
<keyword evidence="2" id="KW-0472">Membrane</keyword>
<keyword evidence="4" id="KW-1185">Reference proteome</keyword>
<accession>A0A2N5XP25</accession>
<keyword evidence="2" id="KW-0812">Transmembrane</keyword>
<evidence type="ECO:0000256" key="1">
    <source>
        <dbReference type="SAM" id="MobiDB-lite"/>
    </source>
</evidence>
<protein>
    <submittedName>
        <fullName evidence="3">Uncharacterized protein</fullName>
    </submittedName>
</protein>
<evidence type="ECO:0000313" key="3">
    <source>
        <dbReference type="EMBL" id="PLW76291.1"/>
    </source>
</evidence>
<dbReference type="RefSeq" id="WP_101534725.1">
    <property type="nucleotide sequence ID" value="NZ_PKUQ01000031.1"/>
</dbReference>
<feature type="region of interest" description="Disordered" evidence="1">
    <location>
        <begin position="1"/>
        <end position="124"/>
    </location>
</feature>
<organism evidence="3 4">
    <name type="scientific">Cohaesibacter celericrescens</name>
    <dbReference type="NCBI Taxonomy" id="2067669"/>
    <lineage>
        <taxon>Bacteria</taxon>
        <taxon>Pseudomonadati</taxon>
        <taxon>Pseudomonadota</taxon>
        <taxon>Alphaproteobacteria</taxon>
        <taxon>Hyphomicrobiales</taxon>
        <taxon>Cohaesibacteraceae</taxon>
    </lineage>
</organism>
<feature type="compositionally biased region" description="Basic and acidic residues" evidence="1">
    <location>
        <begin position="23"/>
        <end position="40"/>
    </location>
</feature>
<evidence type="ECO:0000256" key="2">
    <source>
        <dbReference type="SAM" id="Phobius"/>
    </source>
</evidence>
<sequence>MTARKPTNRTKAASKAAKTIDLAAKDVTKRDTPEAAKDADAQAVSEPSPPTDVGAEPETSVPQSETDDTSQAAVPETDEAKSDTAKPDVAEADVSDVSESLAADTDTDEATVSEAPKPDNGVAAEDLPVASIVPPIAPAAEKKSGFSSGLVGGFLGGVAAVALSYVGLQQGMISLPSVDAQQSEQVSALSSLSSEVSSLSSEVTGLKTLIPETAPFDISPIETRITDIESQIMSIGDKIASLVTTSDTDVSADSVDANSPVALQLEALTSRFEGLKDQFDGLGDLRAQLETTQAKLVALETQASQQVVLIEQKAAEQAAQFEQGLAAAKDSILSSADRRINDVVTDLSNLDEKVRAETSALVGRVTSLEENNLSAKMQNSARTIALAGLENAVASGADYQLALTTFADVVGKHEAVELLAQYAQTGAPTKAQLARDYEAVYDKVLSEAESAGAATLMDKLLLNAQNLVRVRSLSGEKKGDSLTNKLGVIEFHVGQGDLATAAAEWDALPDAARDAKAGAEWLTGLKARIAVDTAMDTIRAEFGNGANGTAQ</sequence>
<keyword evidence="2" id="KW-1133">Transmembrane helix</keyword>
<evidence type="ECO:0000313" key="4">
    <source>
        <dbReference type="Proteomes" id="UP000234881"/>
    </source>
</evidence>
<reference evidence="3 4" key="1">
    <citation type="submission" date="2018-01" db="EMBL/GenBank/DDBJ databases">
        <title>The draft genome sequence of Cohaesibacter sp. H1304.</title>
        <authorList>
            <person name="Wang N.-N."/>
            <person name="Du Z.-J."/>
        </authorList>
    </citation>
    <scope>NUCLEOTIDE SEQUENCE [LARGE SCALE GENOMIC DNA]</scope>
    <source>
        <strain evidence="3 4">H1304</strain>
    </source>
</reference>